<accession>A0ABU9YEI1</accession>
<evidence type="ECO:0000256" key="7">
    <source>
        <dbReference type="SAM" id="Phobius"/>
    </source>
</evidence>
<evidence type="ECO:0000256" key="4">
    <source>
        <dbReference type="ARBA" id="ARBA00022989"/>
    </source>
</evidence>
<dbReference type="RefSeq" id="WP_345936679.1">
    <property type="nucleotide sequence ID" value="NZ_JBBKTW010000001.1"/>
</dbReference>
<evidence type="ECO:0000256" key="2">
    <source>
        <dbReference type="ARBA" id="ARBA00022475"/>
    </source>
</evidence>
<dbReference type="PANTHER" id="PTHR33529">
    <property type="entry name" value="SLR0882 PROTEIN-RELATED"/>
    <property type="match status" value="1"/>
</dbReference>
<dbReference type="InterPro" id="IPR005495">
    <property type="entry name" value="LptG/LptF_permease"/>
</dbReference>
<feature type="transmembrane region" description="Helical" evidence="7">
    <location>
        <begin position="130"/>
        <end position="154"/>
    </location>
</feature>
<keyword evidence="4 7" id="KW-1133">Transmembrane helix</keyword>
<feature type="transmembrane region" description="Helical" evidence="7">
    <location>
        <begin position="93"/>
        <end position="110"/>
    </location>
</feature>
<sequence length="389" mass="41899">MTDDTRPTLPQPQRLRAGRAPSTPRRHISPTLSLYFARHMLGSVGLVLGVVIGLVLVVDLIELLRRASGNGEANLATLIGMALLKNPFQIQRIAPFAVLIGGLITFARLTRSNELVVARAAGVSVWQFMGPPLGVALLLGLFLIGIFNPLAALMSARYEALEARYIGGQSSLLSVGPGGLWLRERLDGQPIVIHATKMAAGGTDLGNVTIFRYDSNEVFEDRIDATRAQLTDDHWRLENAVISAPDEVPVPQPVLDQPTRMTREQILDSFANPETMSFWALPGFIAQLRDAGFSAVQHRLYWHSLLALPLLMVAMVITSAAFGLRFTRRGGAGITIAGGVFTGFLLYFLTGVVYALGQSGGLPVVLAAWTPAGVATLFGIATLMHLEDG</sequence>
<dbReference type="NCBIfam" id="TIGR04408">
    <property type="entry name" value="LptG_lptG"/>
    <property type="match status" value="1"/>
</dbReference>
<feature type="transmembrane region" description="Helical" evidence="7">
    <location>
        <begin position="300"/>
        <end position="322"/>
    </location>
</feature>
<dbReference type="PANTHER" id="PTHR33529:SF2">
    <property type="entry name" value="LIPOPOLYSACCHARIDE EXPORT SYSTEM PERMEASE PROTEIN LPTG"/>
    <property type="match status" value="1"/>
</dbReference>
<comment type="subcellular location">
    <subcellularLocation>
        <location evidence="1">Cell membrane</location>
        <topology evidence="1">Multi-pass membrane protein</topology>
    </subcellularLocation>
</comment>
<evidence type="ECO:0000256" key="3">
    <source>
        <dbReference type="ARBA" id="ARBA00022692"/>
    </source>
</evidence>
<keyword evidence="5 7" id="KW-0472">Membrane</keyword>
<feature type="transmembrane region" description="Helical" evidence="7">
    <location>
        <begin position="40"/>
        <end position="61"/>
    </location>
</feature>
<evidence type="ECO:0000313" key="8">
    <source>
        <dbReference type="EMBL" id="MEN2987080.1"/>
    </source>
</evidence>
<evidence type="ECO:0000256" key="1">
    <source>
        <dbReference type="ARBA" id="ARBA00004651"/>
    </source>
</evidence>
<dbReference type="InterPro" id="IPR030923">
    <property type="entry name" value="LptG"/>
</dbReference>
<name>A0ABU9YEI1_9PROT</name>
<comment type="caution">
    <text evidence="8">The sequence shown here is derived from an EMBL/GenBank/DDBJ whole genome shotgun (WGS) entry which is preliminary data.</text>
</comment>
<evidence type="ECO:0000313" key="9">
    <source>
        <dbReference type="Proteomes" id="UP001413721"/>
    </source>
</evidence>
<feature type="transmembrane region" description="Helical" evidence="7">
    <location>
        <begin position="362"/>
        <end position="386"/>
    </location>
</feature>
<protein>
    <submittedName>
        <fullName evidence="8">LPS export ABC transporter permease LptG</fullName>
    </submittedName>
</protein>
<dbReference type="Pfam" id="PF03739">
    <property type="entry name" value="LptF_LptG"/>
    <property type="match status" value="1"/>
</dbReference>
<organism evidence="8 9">
    <name type="scientific">Tistrella arctica</name>
    <dbReference type="NCBI Taxonomy" id="3133430"/>
    <lineage>
        <taxon>Bacteria</taxon>
        <taxon>Pseudomonadati</taxon>
        <taxon>Pseudomonadota</taxon>
        <taxon>Alphaproteobacteria</taxon>
        <taxon>Geminicoccales</taxon>
        <taxon>Geminicoccaceae</taxon>
        <taxon>Tistrella</taxon>
    </lineage>
</organism>
<dbReference type="Proteomes" id="UP001413721">
    <property type="component" value="Unassembled WGS sequence"/>
</dbReference>
<evidence type="ECO:0000256" key="6">
    <source>
        <dbReference type="SAM" id="MobiDB-lite"/>
    </source>
</evidence>
<keyword evidence="9" id="KW-1185">Reference proteome</keyword>
<proteinExistence type="predicted"/>
<dbReference type="EMBL" id="JBBKTW010000001">
    <property type="protein sequence ID" value="MEN2987080.1"/>
    <property type="molecule type" value="Genomic_DNA"/>
</dbReference>
<gene>
    <name evidence="8" type="primary">lptG</name>
    <name evidence="8" type="ORF">WG926_02110</name>
</gene>
<keyword evidence="2" id="KW-1003">Cell membrane</keyword>
<reference evidence="8 9" key="1">
    <citation type="submission" date="2024-03" db="EMBL/GenBank/DDBJ databases">
        <title>High-quality draft genome sequencing of Tistrella sp. BH-R2-4.</title>
        <authorList>
            <person name="Dong C."/>
        </authorList>
    </citation>
    <scope>NUCLEOTIDE SEQUENCE [LARGE SCALE GENOMIC DNA]</scope>
    <source>
        <strain evidence="8 9">BH-R2-4</strain>
    </source>
</reference>
<feature type="region of interest" description="Disordered" evidence="6">
    <location>
        <begin position="1"/>
        <end position="25"/>
    </location>
</feature>
<keyword evidence="3 7" id="KW-0812">Transmembrane</keyword>
<feature type="transmembrane region" description="Helical" evidence="7">
    <location>
        <begin position="334"/>
        <end position="356"/>
    </location>
</feature>
<evidence type="ECO:0000256" key="5">
    <source>
        <dbReference type="ARBA" id="ARBA00023136"/>
    </source>
</evidence>